<dbReference type="EMBL" id="JAVJAF010000001">
    <property type="protein sequence ID" value="MDR6234507.1"/>
    <property type="molecule type" value="Genomic_DNA"/>
</dbReference>
<organism evidence="2 3">
    <name type="scientific">Pseudomonas oryzihabitans</name>
    <dbReference type="NCBI Taxonomy" id="47885"/>
    <lineage>
        <taxon>Bacteria</taxon>
        <taxon>Pseudomonadati</taxon>
        <taxon>Pseudomonadota</taxon>
        <taxon>Gammaproteobacteria</taxon>
        <taxon>Pseudomonadales</taxon>
        <taxon>Pseudomonadaceae</taxon>
        <taxon>Pseudomonas</taxon>
    </lineage>
</organism>
<sequence length="173" mass="19344">MNTKKAKAAASLILALLCNSSLAKNQPTYIESSLCLQKERIILSFKTAQKKKLASICAGPENSYLVYRYGNQDSVELTYPKAQDSESWKNFSFSSYTRAAGESNDPKGNYEIVFTNNNTEYSIYQDWGSKSDYEVGIIINDKGKNYKILGISKSQTGSLSRLESFKDLLANQQ</sequence>
<proteinExistence type="predicted"/>
<dbReference type="AlphaFoldDB" id="A0AAJ2EW90"/>
<dbReference type="Proteomes" id="UP001268036">
    <property type="component" value="Unassembled WGS sequence"/>
</dbReference>
<dbReference type="RefSeq" id="WP_309758294.1">
    <property type="nucleotide sequence ID" value="NZ_JAVJAF010000001.1"/>
</dbReference>
<feature type="signal peptide" evidence="1">
    <location>
        <begin position="1"/>
        <end position="23"/>
    </location>
</feature>
<protein>
    <submittedName>
        <fullName evidence="2">Uncharacterized protein</fullName>
    </submittedName>
</protein>
<gene>
    <name evidence="2" type="ORF">QE440_002248</name>
</gene>
<feature type="chain" id="PRO_5042514269" evidence="1">
    <location>
        <begin position="24"/>
        <end position="173"/>
    </location>
</feature>
<evidence type="ECO:0000256" key="1">
    <source>
        <dbReference type="SAM" id="SignalP"/>
    </source>
</evidence>
<comment type="caution">
    <text evidence="2">The sequence shown here is derived from an EMBL/GenBank/DDBJ whole genome shotgun (WGS) entry which is preliminary data.</text>
</comment>
<name>A0AAJ2EW90_9PSED</name>
<reference evidence="2" key="1">
    <citation type="submission" date="2023-08" db="EMBL/GenBank/DDBJ databases">
        <title>Functional and genomic diversity of the sorghum phyllosphere microbiome.</title>
        <authorList>
            <person name="Shade A."/>
        </authorList>
    </citation>
    <scope>NUCLEOTIDE SEQUENCE</scope>
    <source>
        <strain evidence="2">SORGH_AS_0201</strain>
    </source>
</reference>
<evidence type="ECO:0000313" key="3">
    <source>
        <dbReference type="Proteomes" id="UP001268036"/>
    </source>
</evidence>
<keyword evidence="1" id="KW-0732">Signal</keyword>
<accession>A0AAJ2EW90</accession>
<evidence type="ECO:0000313" key="2">
    <source>
        <dbReference type="EMBL" id="MDR6234507.1"/>
    </source>
</evidence>